<reference evidence="3" key="1">
    <citation type="submission" date="2022-08" db="EMBL/GenBank/DDBJ databases">
        <title>Catabolic pathway analysis in culturable SAR92 clade bacteria reveals their overlooked roles in DMSP degradation in coastal seas.</title>
        <authorList>
            <person name="He X."/>
            <person name="Zhang X."/>
            <person name="Zhang Y."/>
        </authorList>
    </citation>
    <scope>NUCLEOTIDE SEQUENCE</scope>
    <source>
        <strain evidence="3">H455</strain>
    </source>
</reference>
<evidence type="ECO:0000259" key="2">
    <source>
        <dbReference type="SMART" id="SM00900"/>
    </source>
</evidence>
<name>A0ABY5TSX0_9GAMM</name>
<gene>
    <name evidence="3" type="ORF">NYF23_03170</name>
</gene>
<proteinExistence type="predicted"/>
<dbReference type="SMART" id="SM00900">
    <property type="entry name" value="FMN_bind"/>
    <property type="match status" value="1"/>
</dbReference>
<evidence type="ECO:0000256" key="1">
    <source>
        <dbReference type="SAM" id="SignalP"/>
    </source>
</evidence>
<feature type="domain" description="FMN-binding" evidence="2">
    <location>
        <begin position="95"/>
        <end position="175"/>
    </location>
</feature>
<dbReference type="InterPro" id="IPR007329">
    <property type="entry name" value="FMN-bd"/>
</dbReference>
<accession>A0ABY5TSX0</accession>
<dbReference type="EMBL" id="CP103416">
    <property type="protein sequence ID" value="UVW35621.1"/>
    <property type="molecule type" value="Genomic_DNA"/>
</dbReference>
<organism evidence="3 4">
    <name type="scientific">SAR92 clade bacterium H455</name>
    <dbReference type="NCBI Taxonomy" id="2974818"/>
    <lineage>
        <taxon>Bacteria</taxon>
        <taxon>Pseudomonadati</taxon>
        <taxon>Pseudomonadota</taxon>
        <taxon>Gammaproteobacteria</taxon>
        <taxon>Cellvibrionales</taxon>
        <taxon>Porticoccaceae</taxon>
        <taxon>SAR92 clade</taxon>
    </lineage>
</organism>
<keyword evidence="4" id="KW-1185">Reference proteome</keyword>
<feature type="signal peptide" evidence="1">
    <location>
        <begin position="1"/>
        <end position="30"/>
    </location>
</feature>
<evidence type="ECO:0000313" key="3">
    <source>
        <dbReference type="EMBL" id="UVW35621.1"/>
    </source>
</evidence>
<protein>
    <submittedName>
        <fullName evidence="3">FMN-binding protein</fullName>
    </submittedName>
</protein>
<dbReference type="Pfam" id="PF04205">
    <property type="entry name" value="FMN_bind"/>
    <property type="match status" value="1"/>
</dbReference>
<evidence type="ECO:0000313" key="4">
    <source>
        <dbReference type="Proteomes" id="UP001059934"/>
    </source>
</evidence>
<feature type="chain" id="PRO_5046250522" evidence="1">
    <location>
        <begin position="31"/>
        <end position="196"/>
    </location>
</feature>
<dbReference type="Proteomes" id="UP001059934">
    <property type="component" value="Chromosome"/>
</dbReference>
<sequence length="196" mass="21538">MLKELYRAALVTAAAACFAITSLASFSVSAKGVYQSGADFFAEVFAQQQAESKILWLTPEIRTQAAAIVGHPVRGLRIRYHQSDKKTAWILEEIGKEMPITIGVVVEEDVIQLVKILAYRESRGGEVRYPAYTAQYKGAALQEDYQLNRNIDGITGATLSMWAVNKVAALALYYHAVVNQSSAIPPALVNHRTHAK</sequence>
<keyword evidence="1" id="KW-0732">Signal</keyword>